<protein>
    <submittedName>
        <fullName evidence="2">Uncharacterized protein</fullName>
    </submittedName>
</protein>
<accession>A0ABP0IDY3</accession>
<feature type="compositionally biased region" description="Basic and acidic residues" evidence="1">
    <location>
        <begin position="1"/>
        <end position="12"/>
    </location>
</feature>
<proteinExistence type="predicted"/>
<organism evidence="2 3">
    <name type="scientific">Durusdinium trenchii</name>
    <dbReference type="NCBI Taxonomy" id="1381693"/>
    <lineage>
        <taxon>Eukaryota</taxon>
        <taxon>Sar</taxon>
        <taxon>Alveolata</taxon>
        <taxon>Dinophyceae</taxon>
        <taxon>Suessiales</taxon>
        <taxon>Symbiodiniaceae</taxon>
        <taxon>Durusdinium</taxon>
    </lineage>
</organism>
<comment type="caution">
    <text evidence="2">The sequence shown here is derived from an EMBL/GenBank/DDBJ whole genome shotgun (WGS) entry which is preliminary data.</text>
</comment>
<dbReference type="EMBL" id="CAXAMN010002681">
    <property type="protein sequence ID" value="CAK9000796.1"/>
    <property type="molecule type" value="Genomic_DNA"/>
</dbReference>
<gene>
    <name evidence="2" type="ORF">CCMP2556_LOCUS6212</name>
</gene>
<evidence type="ECO:0000256" key="1">
    <source>
        <dbReference type="SAM" id="MobiDB-lite"/>
    </source>
</evidence>
<keyword evidence="3" id="KW-1185">Reference proteome</keyword>
<evidence type="ECO:0000313" key="2">
    <source>
        <dbReference type="EMBL" id="CAK9000796.1"/>
    </source>
</evidence>
<feature type="region of interest" description="Disordered" evidence="1">
    <location>
        <begin position="1"/>
        <end position="32"/>
    </location>
</feature>
<dbReference type="Proteomes" id="UP001642484">
    <property type="component" value="Unassembled WGS sequence"/>
</dbReference>
<feature type="region of interest" description="Disordered" evidence="1">
    <location>
        <begin position="72"/>
        <end position="109"/>
    </location>
</feature>
<sequence length="173" mass="19120">MGKVQVDTREPEESLQASEALEKNSPEVDDQQAGYKDALKMIGHTIGLSLEYLQKIGDPELHHAEEAITAIDLSSREDERFASEQIFDPEQPAGEDSDSDSDVPMPENWGVQRQKRGSIIRPVELLALDWHLLEAAKLAGYGAGLLDVVEFQVACHEEKIGTLSKDEPRNAKA</sequence>
<reference evidence="2 3" key="1">
    <citation type="submission" date="2024-02" db="EMBL/GenBank/DDBJ databases">
        <authorList>
            <person name="Chen Y."/>
            <person name="Shah S."/>
            <person name="Dougan E. K."/>
            <person name="Thang M."/>
            <person name="Chan C."/>
        </authorList>
    </citation>
    <scope>NUCLEOTIDE SEQUENCE [LARGE SCALE GENOMIC DNA]</scope>
</reference>
<name>A0ABP0IDY3_9DINO</name>
<evidence type="ECO:0000313" key="3">
    <source>
        <dbReference type="Proteomes" id="UP001642484"/>
    </source>
</evidence>